<proteinExistence type="predicted"/>
<organism evidence="1 2">
    <name type="scientific">Parageobacillus galactosidasius</name>
    <dbReference type="NCBI Taxonomy" id="883812"/>
    <lineage>
        <taxon>Bacteria</taxon>
        <taxon>Bacillati</taxon>
        <taxon>Bacillota</taxon>
        <taxon>Bacilli</taxon>
        <taxon>Bacillales</taxon>
        <taxon>Anoxybacillaceae</taxon>
        <taxon>Parageobacillus</taxon>
    </lineage>
</organism>
<keyword evidence="2" id="KW-1185">Reference proteome</keyword>
<name>A0A226QTJ6_9BACL</name>
<dbReference type="EMBL" id="NDYL01000001">
    <property type="protein sequence ID" value="OXB94739.1"/>
    <property type="molecule type" value="Genomic_DNA"/>
</dbReference>
<evidence type="ECO:0000313" key="2">
    <source>
        <dbReference type="Proteomes" id="UP000198394"/>
    </source>
</evidence>
<dbReference type="RefSeq" id="WP_089097192.1">
    <property type="nucleotide sequence ID" value="NZ_NDYL01000001.1"/>
</dbReference>
<gene>
    <name evidence="1" type="ORF">B9L23_07700</name>
</gene>
<sequence>MPVPATTGQLRTRIEDTQIGDYIKTGYFTQTSINLYGGITGAGSDIPPGSPYDTNEIPLTGFGSGNTATAGYFYFIKVAKGLLIADRVIHNQISWDTLNSNKAIQGYPKTLTGIQGIIRSLTGGVAYADANGNKSTTDQGYGGWPTNNEWDKYINRFPQELIQSGKTLDDVFHSKNIGTWTQDTPQLGIIINSSSSTASDRMIRRELGAPYHIHKVTSNTSGTLIGFRPVFEYIES</sequence>
<evidence type="ECO:0000313" key="1">
    <source>
        <dbReference type="EMBL" id="OXB94739.1"/>
    </source>
</evidence>
<reference evidence="1 2" key="1">
    <citation type="submission" date="2017-04" db="EMBL/GenBank/DDBJ databases">
        <title>The genome sequence of Parageobacillus galactosidasius DSM 18751.</title>
        <authorList>
            <person name="Ramaloko W.T."/>
            <person name="Koen N."/>
            <person name="Polliack S."/>
            <person name="Aliyu H."/>
            <person name="Lebre P."/>
            <person name="Mohr T."/>
            <person name="Oswald F."/>
            <person name="Zwick M."/>
            <person name="Neumann A."/>
            <person name="Syldatk C."/>
            <person name="Cowan D."/>
            <person name="De Maayer P."/>
        </authorList>
    </citation>
    <scope>NUCLEOTIDE SEQUENCE [LARGE SCALE GENOMIC DNA]</scope>
    <source>
        <strain evidence="1 2">DSM 18751</strain>
    </source>
</reference>
<dbReference type="AlphaFoldDB" id="A0A226QTJ6"/>
<comment type="caution">
    <text evidence="1">The sequence shown here is derived from an EMBL/GenBank/DDBJ whole genome shotgun (WGS) entry which is preliminary data.</text>
</comment>
<dbReference type="Proteomes" id="UP000198394">
    <property type="component" value="Unassembled WGS sequence"/>
</dbReference>
<protein>
    <submittedName>
        <fullName evidence="1">Uncharacterized protein</fullName>
    </submittedName>
</protein>
<accession>A0A226QTJ6</accession>